<evidence type="ECO:0000256" key="1">
    <source>
        <dbReference type="SAM" id="MobiDB-lite"/>
    </source>
</evidence>
<feature type="domain" description="RNase H type-1" evidence="2">
    <location>
        <begin position="62"/>
        <end position="138"/>
    </location>
</feature>
<dbReference type="SUPFAM" id="SSF53098">
    <property type="entry name" value="Ribonuclease H-like"/>
    <property type="match status" value="1"/>
</dbReference>
<dbReference type="InterPro" id="IPR012337">
    <property type="entry name" value="RNaseH-like_sf"/>
</dbReference>
<evidence type="ECO:0000259" key="2">
    <source>
        <dbReference type="PROSITE" id="PS50879"/>
    </source>
</evidence>
<evidence type="ECO:0000313" key="3">
    <source>
        <dbReference type="Proteomes" id="UP000189701"/>
    </source>
</evidence>
<dbReference type="Gene3D" id="3.30.420.10">
    <property type="entry name" value="Ribonuclease H-like superfamily/Ribonuclease H"/>
    <property type="match status" value="1"/>
</dbReference>
<dbReference type="GO" id="GO:0003676">
    <property type="term" value="F:nucleic acid binding"/>
    <property type="evidence" value="ECO:0007669"/>
    <property type="project" value="InterPro"/>
</dbReference>
<dbReference type="InterPro" id="IPR002156">
    <property type="entry name" value="RNaseH_domain"/>
</dbReference>
<keyword evidence="3" id="KW-1185">Reference proteome</keyword>
<dbReference type="RefSeq" id="XP_009773979.1">
    <property type="nucleotide sequence ID" value="XM_009775677.1"/>
</dbReference>
<reference evidence="4" key="2">
    <citation type="submission" date="2025-08" db="UniProtKB">
        <authorList>
            <consortium name="RefSeq"/>
        </authorList>
    </citation>
    <scope>IDENTIFICATION</scope>
    <source>
        <tissue evidence="4">Leaf</tissue>
    </source>
</reference>
<gene>
    <name evidence="4" type="primary">LOC104224098</name>
</gene>
<sequence length="138" mass="15170">MSAPESNKVKKGGVPSESYQVPRYDRYSTRSGCAQIKPGPQHPSYKTATFGHQKAVMVLEFKLGVWTLFTDGASNVKGSRLGLVLVMPSGETLRQAIRSVLLTNNEAKYEALIAELELARELDSEVIEIKCDSQLVVN</sequence>
<dbReference type="InterPro" id="IPR036397">
    <property type="entry name" value="RNaseH_sf"/>
</dbReference>
<proteinExistence type="predicted"/>
<accession>A0A1U7WH67</accession>
<dbReference type="Proteomes" id="UP000189701">
    <property type="component" value="Unplaced"/>
</dbReference>
<organism evidence="3 4">
    <name type="scientific">Nicotiana sylvestris</name>
    <name type="common">Wood tobacco</name>
    <name type="synonym">South American tobacco</name>
    <dbReference type="NCBI Taxonomy" id="4096"/>
    <lineage>
        <taxon>Eukaryota</taxon>
        <taxon>Viridiplantae</taxon>
        <taxon>Streptophyta</taxon>
        <taxon>Embryophyta</taxon>
        <taxon>Tracheophyta</taxon>
        <taxon>Spermatophyta</taxon>
        <taxon>Magnoliopsida</taxon>
        <taxon>eudicotyledons</taxon>
        <taxon>Gunneridae</taxon>
        <taxon>Pentapetalae</taxon>
        <taxon>asterids</taxon>
        <taxon>lamiids</taxon>
        <taxon>Solanales</taxon>
        <taxon>Solanaceae</taxon>
        <taxon>Nicotianoideae</taxon>
        <taxon>Nicotianeae</taxon>
        <taxon>Nicotiana</taxon>
    </lineage>
</organism>
<protein>
    <submittedName>
        <fullName evidence="4">Uncharacterized protein LOC104224098</fullName>
    </submittedName>
</protein>
<feature type="region of interest" description="Disordered" evidence="1">
    <location>
        <begin position="1"/>
        <end position="23"/>
    </location>
</feature>
<dbReference type="PANTHER" id="PTHR48475">
    <property type="entry name" value="RIBONUCLEASE H"/>
    <property type="match status" value="1"/>
</dbReference>
<evidence type="ECO:0000313" key="4">
    <source>
        <dbReference type="RefSeq" id="XP_009773979.1"/>
    </source>
</evidence>
<dbReference type="eggNOG" id="KOG0017">
    <property type="taxonomic scope" value="Eukaryota"/>
</dbReference>
<name>A0A1U7WH67_NICSY</name>
<dbReference type="PROSITE" id="PS50879">
    <property type="entry name" value="RNASE_H_1"/>
    <property type="match status" value="1"/>
</dbReference>
<dbReference type="GO" id="GO:0004523">
    <property type="term" value="F:RNA-DNA hybrid ribonuclease activity"/>
    <property type="evidence" value="ECO:0007669"/>
    <property type="project" value="InterPro"/>
</dbReference>
<reference evidence="3" key="1">
    <citation type="journal article" date="2013" name="Genome Biol.">
        <title>Reference genomes and transcriptomes of Nicotiana sylvestris and Nicotiana tomentosiformis.</title>
        <authorList>
            <person name="Sierro N."/>
            <person name="Battey J.N."/>
            <person name="Ouadi S."/>
            <person name="Bovet L."/>
            <person name="Goepfert S."/>
            <person name="Bakaher N."/>
            <person name="Peitsch M.C."/>
            <person name="Ivanov N.V."/>
        </authorList>
    </citation>
    <scope>NUCLEOTIDE SEQUENCE [LARGE SCALE GENOMIC DNA]</scope>
</reference>
<dbReference type="PANTHER" id="PTHR48475:SF2">
    <property type="entry name" value="RIBONUCLEASE H"/>
    <property type="match status" value="1"/>
</dbReference>
<dbReference type="Pfam" id="PF13456">
    <property type="entry name" value="RVT_3"/>
    <property type="match status" value="1"/>
</dbReference>
<dbReference type="AlphaFoldDB" id="A0A1U7WH67"/>